<dbReference type="CDD" id="cd00158">
    <property type="entry name" value="RHOD"/>
    <property type="match status" value="1"/>
</dbReference>
<evidence type="ECO:0000313" key="3">
    <source>
        <dbReference type="EMBL" id="MST71290.1"/>
    </source>
</evidence>
<evidence type="ECO:0000256" key="1">
    <source>
        <dbReference type="SAM" id="SignalP"/>
    </source>
</evidence>
<dbReference type="PANTHER" id="PTHR43031">
    <property type="entry name" value="FAD-DEPENDENT OXIDOREDUCTASE"/>
    <property type="match status" value="1"/>
</dbReference>
<evidence type="ECO:0000313" key="4">
    <source>
        <dbReference type="Proteomes" id="UP000469424"/>
    </source>
</evidence>
<keyword evidence="4" id="KW-1185">Reference proteome</keyword>
<dbReference type="SUPFAM" id="SSF52821">
    <property type="entry name" value="Rhodanese/Cell cycle control phosphatase"/>
    <property type="match status" value="1"/>
</dbReference>
<dbReference type="InterPro" id="IPR050229">
    <property type="entry name" value="GlpE_sulfurtransferase"/>
</dbReference>
<dbReference type="Proteomes" id="UP000469424">
    <property type="component" value="Unassembled WGS sequence"/>
</dbReference>
<reference evidence="3 4" key="1">
    <citation type="submission" date="2019-08" db="EMBL/GenBank/DDBJ databases">
        <title>In-depth cultivation of the pig gut microbiome towards novel bacterial diversity and tailored functional studies.</title>
        <authorList>
            <person name="Wylensek D."/>
            <person name="Hitch T.C.A."/>
            <person name="Clavel T."/>
        </authorList>
    </citation>
    <scope>NUCLEOTIDE SEQUENCE [LARGE SCALE GENOMIC DNA]</scope>
    <source>
        <strain evidence="3 4">WCA-MUC-591-APC-4B</strain>
    </source>
</reference>
<dbReference type="Pfam" id="PF00581">
    <property type="entry name" value="Rhodanese"/>
    <property type="match status" value="1"/>
</dbReference>
<name>A0A6N7X701_9FIRM</name>
<evidence type="ECO:0000259" key="2">
    <source>
        <dbReference type="PROSITE" id="PS50206"/>
    </source>
</evidence>
<feature type="signal peptide" evidence="1">
    <location>
        <begin position="1"/>
        <end position="30"/>
    </location>
</feature>
<dbReference type="SMART" id="SM00450">
    <property type="entry name" value="RHOD"/>
    <property type="match status" value="1"/>
</dbReference>
<gene>
    <name evidence="3" type="ORF">FYJ65_08230</name>
</gene>
<dbReference type="PANTHER" id="PTHR43031:SF1">
    <property type="entry name" value="PYRIDINE NUCLEOTIDE-DISULPHIDE OXIDOREDUCTASE"/>
    <property type="match status" value="1"/>
</dbReference>
<dbReference type="EMBL" id="VUNA01000019">
    <property type="protein sequence ID" value="MST71290.1"/>
    <property type="molecule type" value="Genomic_DNA"/>
</dbReference>
<feature type="chain" id="PRO_5027030565" evidence="1">
    <location>
        <begin position="31"/>
        <end position="227"/>
    </location>
</feature>
<dbReference type="PROSITE" id="PS50206">
    <property type="entry name" value="RHODANESE_3"/>
    <property type="match status" value="1"/>
</dbReference>
<dbReference type="Gene3D" id="3.40.250.10">
    <property type="entry name" value="Rhodanese-like domain"/>
    <property type="match status" value="1"/>
</dbReference>
<accession>A0A6N7X701</accession>
<proteinExistence type="predicted"/>
<keyword evidence="1" id="KW-0732">Signal</keyword>
<organism evidence="3 4">
    <name type="scientific">Mogibacterium kristiansenii</name>
    <dbReference type="NCBI Taxonomy" id="2606708"/>
    <lineage>
        <taxon>Bacteria</taxon>
        <taxon>Bacillati</taxon>
        <taxon>Bacillota</taxon>
        <taxon>Clostridia</taxon>
        <taxon>Peptostreptococcales</taxon>
        <taxon>Anaerovoracaceae</taxon>
        <taxon>Mogibacterium</taxon>
    </lineage>
</organism>
<dbReference type="InterPro" id="IPR036873">
    <property type="entry name" value="Rhodanese-like_dom_sf"/>
</dbReference>
<comment type="caution">
    <text evidence="3">The sequence shown here is derived from an EMBL/GenBank/DDBJ whole genome shotgun (WGS) entry which is preliminary data.</text>
</comment>
<feature type="domain" description="Rhodanese" evidence="2">
    <location>
        <begin position="174"/>
        <end position="225"/>
    </location>
</feature>
<sequence length="227" mass="25018">MLGGIMKKRNVLALALALVMSVGMSSSVFAATWSGSAPKENDVEKVTYNFMNETKAGKYKLVDTATLKNWVDKKDKMIVVDTMPAAASYNKQHVPGAINSVAPMTEKEYTSAEKADLMKQVKPLLSKKTVKKTTWTKVSKKTYKKLKKSNRKTKKSKKKVYYYKKVVKKSVVADKNTKIVVYCGHIGCARSHVAAAYLVKQGYTNVYRYGGGISAWVDAGNAVEPAA</sequence>
<dbReference type="AlphaFoldDB" id="A0A6N7X701"/>
<protein>
    <submittedName>
        <fullName evidence="3">Rhodanese-like domain-containing protein</fullName>
    </submittedName>
</protein>
<dbReference type="InterPro" id="IPR001763">
    <property type="entry name" value="Rhodanese-like_dom"/>
</dbReference>